<protein>
    <submittedName>
        <fullName evidence="2">VWFA domain-containing protein</fullName>
    </submittedName>
</protein>
<reference evidence="2" key="1">
    <citation type="submission" date="2016-11" db="UniProtKB">
        <authorList>
            <consortium name="WormBaseParasite"/>
        </authorList>
    </citation>
    <scope>IDENTIFICATION</scope>
    <source>
        <strain evidence="2">KR3021</strain>
    </source>
</reference>
<evidence type="ECO:0000313" key="1">
    <source>
        <dbReference type="Proteomes" id="UP000095286"/>
    </source>
</evidence>
<evidence type="ECO:0000313" key="2">
    <source>
        <dbReference type="WBParaSite" id="RSKR_0000291600.1"/>
    </source>
</evidence>
<dbReference type="Proteomes" id="UP000095286">
    <property type="component" value="Unplaced"/>
</dbReference>
<sequence>MDVSVQYSGMLLNDVSHGHGNYPQPPFFQPCQFPTQLTDPENFKSHCLIDPQVPYICDLHGQIFHSQVSELSKAYTKHEKAFQIYNPVNNTIAPAIGIVVVKQLAAPSTIKEVYSDQEGYGCMFDDECGPRMDKIKLERFVNSYKTYARTYAHIIHNRWFSRAMIRDNQQRCPDHSKDRFNNIFVLVVVDGLANDNRKIPSVIIHTENEELRGYLSNIQLETATAINQNMHIALVIVDLIDQLGKALRVWQATNGNPPQHFIPTWAKIVFAVCILTSLLLVFVEHYIVRRKLIGKRASPGVKMESGKSKTHIMFGG</sequence>
<name>A0AC35TQA9_9BILA</name>
<organism evidence="1 2">
    <name type="scientific">Rhabditophanes sp. KR3021</name>
    <dbReference type="NCBI Taxonomy" id="114890"/>
    <lineage>
        <taxon>Eukaryota</taxon>
        <taxon>Metazoa</taxon>
        <taxon>Ecdysozoa</taxon>
        <taxon>Nematoda</taxon>
        <taxon>Chromadorea</taxon>
        <taxon>Rhabditida</taxon>
        <taxon>Tylenchina</taxon>
        <taxon>Panagrolaimomorpha</taxon>
        <taxon>Strongyloidoidea</taxon>
        <taxon>Alloionematidae</taxon>
        <taxon>Rhabditophanes</taxon>
    </lineage>
</organism>
<dbReference type="WBParaSite" id="RSKR_0000291600.1">
    <property type="protein sequence ID" value="RSKR_0000291600.1"/>
    <property type="gene ID" value="RSKR_0000291600"/>
</dbReference>
<proteinExistence type="predicted"/>
<accession>A0AC35TQA9</accession>